<dbReference type="Proteomes" id="UP000005510">
    <property type="component" value="Unassembled WGS sequence"/>
</dbReference>
<proteinExistence type="predicted"/>
<feature type="chain" id="PRO_5002854126" description="Minor fimbrium subunit Mfa1 C-terminal domain-containing protein" evidence="1">
    <location>
        <begin position="21"/>
        <end position="678"/>
    </location>
</feature>
<keyword evidence="1" id="KW-0732">Signal</keyword>
<protein>
    <recommendedName>
        <fullName evidence="2">Minor fimbrium subunit Mfa1 C-terminal domain-containing protein</fullName>
    </recommendedName>
</protein>
<sequence length="678" mass="73936">MKMKSTLWALAFACAAVSCSDDFEDPNNGGNDSDLNGETAKMKVVIKTEVTTKASASAEEGDDDELGTKEESEVKDLTVFLFTDGNAATTDVIDFTGTSDIIATGYTTVDNTEGSDHPDKHGWQAEVKVKVTEKGTATTLAGNTYGVIAVTNIGSEALANEAGITTGAQLADYLQASIYTDSKGFVMSTHMLVDDAGHRSEVEFPAATSGDQEIPEVEVFVERLAAKVRINPAADVTGYLYEIVNSDDKVALQQAAVLNQLTSGSYLLKRATSKVAANLLEELDLTANPADVYLEDEAYNDTDGKANFVIDPWTRLKNGVTVFTDGNVAMPTTTTTALPAAANKQLAYGNYLTGTLTGGAMTSQNFNTYSAWYDALPTSTTAFASRQLTAKTLTGTDPLTLAYTMENTTNVANSLNGFSTGVLFKATYYADQTMQIDTDNKSVNPADSDWGRDDTDVDNLTFYTYRSHKDMKFASLEAIFAYTLAQQVEDVDKYSGNDYYFYNTFMTDAQDVSATFDALTVKAFKESKTYTENRVDDVFGYLAYLKTNLESAQDNATLGSLKEKDDQNANLKTFKEYITALADADKYVHVKSYIDGECYYLYWIRHENNDNYNKIGPMEFDIVRNNIYDLTVAGISGLGLSGIEVPDPKNPDEDGTTKMNVVVKVKNWVVRNNGGIIL</sequence>
<dbReference type="Gene3D" id="2.60.40.3690">
    <property type="match status" value="2"/>
</dbReference>
<dbReference type="Pfam" id="PF15495">
    <property type="entry name" value="Fimbrillin_C"/>
    <property type="match status" value="1"/>
</dbReference>
<evidence type="ECO:0000313" key="3">
    <source>
        <dbReference type="EMBL" id="EEC97493.1"/>
    </source>
</evidence>
<dbReference type="InterPro" id="IPR029140">
    <property type="entry name" value="Mfa1_C"/>
</dbReference>
<feature type="domain" description="Minor fimbrium subunit Mfa1 C-terminal" evidence="2">
    <location>
        <begin position="592"/>
        <end position="673"/>
    </location>
</feature>
<dbReference type="HOGENOM" id="CLU_028882_0_0_10"/>
<dbReference type="STRING" id="537006.PRABACTJOHN_01102"/>
<gene>
    <name evidence="3" type="ORF">PRABACTJOHN_01102</name>
</gene>
<evidence type="ECO:0000259" key="2">
    <source>
        <dbReference type="Pfam" id="PF15495"/>
    </source>
</evidence>
<dbReference type="AlphaFoldDB" id="B7B7V2"/>
<reference evidence="3 4" key="2">
    <citation type="submission" date="2008-10" db="EMBL/GenBank/DDBJ databases">
        <authorList>
            <person name="Fulton L."/>
            <person name="Clifton S."/>
            <person name="Fulton B."/>
            <person name="Xu J."/>
            <person name="Minx P."/>
            <person name="Pepin K.H."/>
            <person name="Johnson M."/>
            <person name="Bhonagiri V."/>
            <person name="Nash W.E."/>
            <person name="Mardis E.R."/>
            <person name="Wilson R.K."/>
        </authorList>
    </citation>
    <scope>NUCLEOTIDE SEQUENCE [LARGE SCALE GENOMIC DNA]</scope>
    <source>
        <strain evidence="3 4">DSM 18315</strain>
    </source>
</reference>
<reference evidence="3 4" key="1">
    <citation type="submission" date="2008-10" db="EMBL/GenBank/DDBJ databases">
        <title>Draft genome sequence of Parabacteroides johnsonii (DSM 18315).</title>
        <authorList>
            <person name="Sudarsanam P."/>
            <person name="Ley R."/>
            <person name="Guruge J."/>
            <person name="Turnbaugh P.J."/>
            <person name="Mahowald M."/>
            <person name="Liep D."/>
            <person name="Gordon J."/>
        </authorList>
    </citation>
    <scope>NUCLEOTIDE SEQUENCE [LARGE SCALE GENOMIC DNA]</scope>
    <source>
        <strain evidence="3 4">DSM 18315</strain>
    </source>
</reference>
<evidence type="ECO:0000256" key="1">
    <source>
        <dbReference type="SAM" id="SignalP"/>
    </source>
</evidence>
<dbReference type="Gene3D" id="2.60.40.2580">
    <property type="match status" value="1"/>
</dbReference>
<dbReference type="EMBL" id="ABYH01000084">
    <property type="protein sequence ID" value="EEC97493.1"/>
    <property type="molecule type" value="Genomic_DNA"/>
</dbReference>
<organism evidence="3 4">
    <name type="scientific">Parabacteroides johnsonii DSM 18315</name>
    <dbReference type="NCBI Taxonomy" id="537006"/>
    <lineage>
        <taxon>Bacteria</taxon>
        <taxon>Pseudomonadati</taxon>
        <taxon>Bacteroidota</taxon>
        <taxon>Bacteroidia</taxon>
        <taxon>Bacteroidales</taxon>
        <taxon>Tannerellaceae</taxon>
        <taxon>Parabacteroides</taxon>
    </lineage>
</organism>
<dbReference type="PROSITE" id="PS51257">
    <property type="entry name" value="PROKAR_LIPOPROTEIN"/>
    <property type="match status" value="1"/>
</dbReference>
<evidence type="ECO:0000313" key="4">
    <source>
        <dbReference type="Proteomes" id="UP000005510"/>
    </source>
</evidence>
<name>B7B7V2_9BACT</name>
<comment type="caution">
    <text evidence="3">The sequence shown here is derived from an EMBL/GenBank/DDBJ whole genome shotgun (WGS) entry which is preliminary data.</text>
</comment>
<feature type="signal peptide" evidence="1">
    <location>
        <begin position="1"/>
        <end position="20"/>
    </location>
</feature>
<accession>B7B7V2</accession>